<dbReference type="STRING" id="187868.SAMN05192589_109170"/>
<reference evidence="3 4" key="1">
    <citation type="submission" date="2016-10" db="EMBL/GenBank/DDBJ databases">
        <authorList>
            <person name="de Groot N.N."/>
        </authorList>
    </citation>
    <scope>NUCLEOTIDE SEQUENCE [LARGE SCALE GENOMIC DNA]</scope>
    <source>
        <strain evidence="3 4">DSM 16619</strain>
    </source>
</reference>
<feature type="compositionally biased region" description="Polar residues" evidence="1">
    <location>
        <begin position="1"/>
        <end position="17"/>
    </location>
</feature>
<keyword evidence="4" id="KW-1185">Reference proteome</keyword>
<dbReference type="InterPro" id="IPR012334">
    <property type="entry name" value="Pectin_lyas_fold"/>
</dbReference>
<dbReference type="RefSeq" id="WP_175537771.1">
    <property type="nucleotide sequence ID" value="NZ_FMZC01000009.1"/>
</dbReference>
<dbReference type="InterPro" id="IPR010069">
    <property type="entry name" value="CdiA_FHA1_rpt"/>
</dbReference>
<feature type="domain" description="Filamentous haemagglutinin FhaB/tRNA nuclease CdiA-like TPS" evidence="2">
    <location>
        <begin position="98"/>
        <end position="220"/>
    </location>
</feature>
<evidence type="ECO:0000259" key="2">
    <source>
        <dbReference type="SMART" id="SM00912"/>
    </source>
</evidence>
<feature type="region of interest" description="Disordered" evidence="1">
    <location>
        <begin position="1"/>
        <end position="24"/>
    </location>
</feature>
<name>A0A1G6Y2V7_9BURK</name>
<feature type="compositionally biased region" description="Polar residues" evidence="1">
    <location>
        <begin position="2283"/>
        <end position="2298"/>
    </location>
</feature>
<evidence type="ECO:0000313" key="4">
    <source>
        <dbReference type="Proteomes" id="UP000198781"/>
    </source>
</evidence>
<dbReference type="GO" id="GO:0003824">
    <property type="term" value="F:catalytic activity"/>
    <property type="evidence" value="ECO:0007669"/>
    <property type="project" value="UniProtKB-ARBA"/>
</dbReference>
<proteinExistence type="predicted"/>
<dbReference type="Pfam" id="PF13332">
    <property type="entry name" value="Fil_haemagg_2"/>
    <property type="match status" value="1"/>
</dbReference>
<feature type="region of interest" description="Disordered" evidence="1">
    <location>
        <begin position="2280"/>
        <end position="2307"/>
    </location>
</feature>
<protein>
    <submittedName>
        <fullName evidence="3">Filamentous hemagglutinin family N-terminal domain-containing protein</fullName>
    </submittedName>
</protein>
<dbReference type="InterPro" id="IPR025157">
    <property type="entry name" value="Hemagglutinin_rpt"/>
</dbReference>
<gene>
    <name evidence="3" type="ORF">SAMN05192589_109170</name>
</gene>
<dbReference type="NCBIfam" id="TIGR01901">
    <property type="entry name" value="adhes_NPXG"/>
    <property type="match status" value="1"/>
</dbReference>
<organism evidence="3 4">
    <name type="scientific">Paracidovorax valerianellae</name>
    <dbReference type="NCBI Taxonomy" id="187868"/>
    <lineage>
        <taxon>Bacteria</taxon>
        <taxon>Pseudomonadati</taxon>
        <taxon>Pseudomonadota</taxon>
        <taxon>Betaproteobacteria</taxon>
        <taxon>Burkholderiales</taxon>
        <taxon>Comamonadaceae</taxon>
        <taxon>Paracidovorax</taxon>
    </lineage>
</organism>
<feature type="non-terminal residue" evidence="3">
    <location>
        <position position="2336"/>
    </location>
</feature>
<dbReference type="Pfam" id="PF05860">
    <property type="entry name" value="TPS"/>
    <property type="match status" value="1"/>
</dbReference>
<dbReference type="SMART" id="SM00912">
    <property type="entry name" value="Haemagg_act"/>
    <property type="match status" value="1"/>
</dbReference>
<feature type="region of interest" description="Disordered" evidence="1">
    <location>
        <begin position="2030"/>
        <end position="2059"/>
    </location>
</feature>
<evidence type="ECO:0000313" key="3">
    <source>
        <dbReference type="EMBL" id="SDD83936.1"/>
    </source>
</evidence>
<dbReference type="SUPFAM" id="SSF51126">
    <property type="entry name" value="Pectin lyase-like"/>
    <property type="match status" value="1"/>
</dbReference>
<dbReference type="Proteomes" id="UP000198781">
    <property type="component" value="Unassembled WGS sequence"/>
</dbReference>
<feature type="compositionally biased region" description="Low complexity" evidence="1">
    <location>
        <begin position="2040"/>
        <end position="2050"/>
    </location>
</feature>
<dbReference type="InterPro" id="IPR008638">
    <property type="entry name" value="FhaB/CdiA-like_TPS"/>
</dbReference>
<sequence>MNNNTNSAKGTPAQQGAQRDVADAARYRSPRWARHTARGVLALFTVLQLQAGVGPGGQWSIGVAPAHAQVPPQAAFNGVPIADPRAPLAFQPGVQMLQGGAALVNITTPNAAGVSLNQFQRFDVPSSGVVLNNSLVGGTPLLGGQAAANPNLAAGRTANTIVNEVTVAGPAGRIGGTVEVFGNPASVIIANPNGITCDGCGVVNTPHFTLSTGAVQWRDANGAPSAFAQAVQPRFSVAGGQIDVLGIGIEGTVGQLDLIGETLFIDGPLRAHYLNRGISSIQLTAGRQSDADAGKNAATALAASATALGQRGIAIDATALGAMTAGQIRVISTDAGMGVNLRGAVLAYQEDVAVRSAGNLQAAGVSAARNIQLDSSGRITVAGEVTAHQLQANGAAGAQFDGPVRVQGNVQLQSSAGDVAITDKLLVGGNLDARAAGALQLGGGQSVIDVAGTATIKGQDIRQDGRLSVARDLTIDGERSAGLYGTTLVGNHLDLRARDSATLAGRLQVNESADIAADSVSASGQTAISRNLTIAGGRSIEMAGATQVGQALNMDAARIGLRGDVNAGAMNVTGGEVQLGQPGAGLNIAGNLNLNVRGPMNAQGAVRVGGSAALVSGSDIGFGDTVSIGGNLSLRSGAGVAFGSTVSVGGNAHIAAGGGISAASDIAAGGGIGASAGGDIRLSGASVSGAGQQWSAGGDFTAGAGLTGGGIGIDAGNVTIAGDVAGGAVGITARDRMRLGGNVRSAGSVELNAGAGGISVNAVQANENIAIRSQGSIDLQQASARGDLDIASRQGDLVLDGPLTSGRNLSVAAQGRAVLKGDVQSGGNVQISGFGVSLARGVQAQGAVRLDAAAGGVSSLADVVANGDVRIASGGGIDVRGAVASGGTLELDSAQKIAVTGDLTAGGGLAIQTASELQAQNLRAGGNLRVVAPSARLRSVQATGNAVVQTQDDLRIDGDFVGGSIAATSARGDIGVGGNIATPGALTLSAGRSITATDVIGGAAAGANGNAATAVQAGGDLHLRSLQAGGRYDATVGGDHRIDQTLTVQGAASVVSGGDLRIGGSASFGGSLDARAGGQVAIQGDTLVLQDARVQSGTGQGYGGTVRVAGRLEALAGQGIAVAQELRVNQGVALQANAGAIDIGGPLATLGDLRLTGQQGVRVAGDAEFARGDVASAAGAIQFGGSVQAGAPLTLQAQGGISITGPLVAQAALAAESRAGSIGFGGKLDVAGNADLHAAQNLVFSGNSQWLGQANLRADSGRIHNQAQMTFAQPVSIDTTGDLVNDGLMQSQGNIAIRARSIDSNRAAAGGIVTGGQLTLQSSAGMALGAQGSWSAAQGMDVQAAAGLGTAGILQAGGNITYGGGTLANAGRIVADGIGVNAALNNGGDILAQQRLDVSGATTNFGQIAANIIAMGALSNAGQVSGSAVSLGSTSNTGGISGTVVDVSGGLDNGGSVSALGTLSANGGSVTNTGTLNGGTVLLNAGAMSNGGRIHADGLMSITGSSFDNGLAESRTCVIANGCAPNGPASDWRYVQSPGTVDAGAKLTVQVAILSNKGVVSSGGDVEITGSLSNVRSVNDPLTSSGVSGGGASTGIISAAGNLTVTGASVQNSGGQLSANGAVTIRSSGAFTNTAPAQGVSGQVSGSQLTIDAASVTNQGQLISRNGDLAVTATAGGIDNNGTLAAAGDVTLKATAAVSGGADSQVLGKNITVTGASFSNAGTLYGQGGPAAKIDIQTGGGFSNAASGVIIAGSLLDIGASSYANSGVVGSLADAKLTTPGSYAAASNALIALGKLDLQVNGIQVGVGESWSVGAAEVRWGGTLLNEGSVAIAGSASGAIHNRATGQVQATGMPNVFDGTYEIPTAPAGLTDAKVVGYSNVANRAQLYIGGGFNGSLINEASDATVGGGTIEQRPIDQKVIWEGKDANGDTVQVEGDSRAIARLNTGSGAATITLTGPNTGTIVGDAITINGGTIVHQPGIDPATGLHLVQEARSRQVQTTAIAQAPEGQTVQGNIKGPTFIGVARPDTLPAPVGGGSGASNAGAGPATAGTGGPGVPSEVPPQFIDTKPLALPRVDVSTPQGGIGALLGGGLSVSLPDWSQLHIVPGGISANDLALNLSGQFINRGQFEVTNNLIIAAAGGIDNFGAGIRAGGFMRLSGGGLNNEQGRIEADSLLTSIQGDIANSRGAIVAHNGGYLKADGNIAATDGQFTSDAGKIVLDAGGSIVLDASQVKGKTGAGLYAGGDIRLGTTAKTTSSDERSAKYETFVTYNGDMETREETRVQTGESRTRQSSTVHTGTVIDGGEGSTTLRAAGDVVALGAQIKAQQDVLIQGAN</sequence>
<evidence type="ECO:0000256" key="1">
    <source>
        <dbReference type="SAM" id="MobiDB-lite"/>
    </source>
</evidence>
<dbReference type="Gene3D" id="2.160.20.10">
    <property type="entry name" value="Single-stranded right-handed beta-helix, Pectin lyase-like"/>
    <property type="match status" value="1"/>
</dbReference>
<dbReference type="NCBIfam" id="TIGR01731">
    <property type="entry name" value="fil_hemag_20aa"/>
    <property type="match status" value="9"/>
</dbReference>
<accession>A0A1G6Y2V7</accession>
<dbReference type="EMBL" id="FMZC01000009">
    <property type="protein sequence ID" value="SDD83936.1"/>
    <property type="molecule type" value="Genomic_DNA"/>
</dbReference>
<dbReference type="InterPro" id="IPR011050">
    <property type="entry name" value="Pectin_lyase_fold/virulence"/>
</dbReference>